<dbReference type="PANTHER" id="PTHR48106:SF2">
    <property type="entry name" value="ZN2+-BINDING DEHYDROGENASE"/>
    <property type="match status" value="1"/>
</dbReference>
<dbReference type="Gene3D" id="3.90.180.10">
    <property type="entry name" value="Medium-chain alcohol dehydrogenases, catalytic domain"/>
    <property type="match status" value="1"/>
</dbReference>
<proteinExistence type="predicted"/>
<dbReference type="InterPro" id="IPR011032">
    <property type="entry name" value="GroES-like_sf"/>
</dbReference>
<dbReference type="InterPro" id="IPR013154">
    <property type="entry name" value="ADH-like_N"/>
</dbReference>
<gene>
    <name evidence="4" type="ORF">FQV27_08535</name>
</gene>
<dbReference type="Pfam" id="PF08240">
    <property type="entry name" value="ADH_N"/>
    <property type="match status" value="1"/>
</dbReference>
<dbReference type="InterPro" id="IPR036291">
    <property type="entry name" value="NAD(P)-bd_dom_sf"/>
</dbReference>
<organism evidence="4 5">
    <name type="scientific">Paracoccus aurantiacus</name>
    <dbReference type="NCBI Taxonomy" id="2599412"/>
    <lineage>
        <taxon>Bacteria</taxon>
        <taxon>Pseudomonadati</taxon>
        <taxon>Pseudomonadota</taxon>
        <taxon>Alphaproteobacteria</taxon>
        <taxon>Rhodobacterales</taxon>
        <taxon>Paracoccaceae</taxon>
        <taxon>Paracoccus</taxon>
    </lineage>
</organism>
<dbReference type="EMBL" id="VOPL01000003">
    <property type="protein sequence ID" value="TXB69020.1"/>
    <property type="molecule type" value="Genomic_DNA"/>
</dbReference>
<dbReference type="SMART" id="SM00829">
    <property type="entry name" value="PKS_ER"/>
    <property type="match status" value="1"/>
</dbReference>
<evidence type="ECO:0000256" key="1">
    <source>
        <dbReference type="ARBA" id="ARBA00022857"/>
    </source>
</evidence>
<keyword evidence="1" id="KW-0521">NADP</keyword>
<feature type="domain" description="Enoyl reductase (ER)" evidence="3">
    <location>
        <begin position="11"/>
        <end position="323"/>
    </location>
</feature>
<dbReference type="Pfam" id="PF00107">
    <property type="entry name" value="ADH_zinc_N"/>
    <property type="match status" value="1"/>
</dbReference>
<sequence>MKSATHSAFGDPTELLSLTDSALPEPGPGQVRIRTILSPIHNHDLVTVQGQYGYKPDLPAIGGTEAVGIVDALGEGVSGVSTGQRVAVASVHGTWAEYFLAPAAGVVPVPDSVPDEAAAQMIAMPFSAVMLLEFLGVESCDWVIQNAANGAVGKMLAMLAGARGINVINLVRRDAGVEELSALGIRNAVSTAGDDWQNKVLALTGGAPIRAATDSIGGEASGDLLSLLGEDGLLVTFGALTGQPMSLPPGDLIFKQATVKGFWASKVSAAMPAETRAKLFGELLRMVADGTLKLPVEGIFPLDRITDAVTAALTPGRNGKVLLKP</sequence>
<protein>
    <submittedName>
        <fullName evidence="4">Zinc-binding dehydrogenase</fullName>
    </submittedName>
</protein>
<dbReference type="AlphaFoldDB" id="A0A5C6S321"/>
<evidence type="ECO:0000259" key="3">
    <source>
        <dbReference type="SMART" id="SM00829"/>
    </source>
</evidence>
<dbReference type="InterPro" id="IPR020843">
    <property type="entry name" value="ER"/>
</dbReference>
<dbReference type="PANTHER" id="PTHR48106">
    <property type="entry name" value="QUINONE OXIDOREDUCTASE PIG3-RELATED"/>
    <property type="match status" value="1"/>
</dbReference>
<dbReference type="InterPro" id="IPR013149">
    <property type="entry name" value="ADH-like_C"/>
</dbReference>
<name>A0A5C6S321_9RHOB</name>
<keyword evidence="2" id="KW-0560">Oxidoreductase</keyword>
<evidence type="ECO:0000313" key="5">
    <source>
        <dbReference type="Proteomes" id="UP000321562"/>
    </source>
</evidence>
<dbReference type="OrthoDB" id="9788224at2"/>
<evidence type="ECO:0000256" key="2">
    <source>
        <dbReference type="ARBA" id="ARBA00023002"/>
    </source>
</evidence>
<dbReference type="RefSeq" id="WP_147097529.1">
    <property type="nucleotide sequence ID" value="NZ_JBHUFH010000002.1"/>
</dbReference>
<dbReference type="SUPFAM" id="SSF51735">
    <property type="entry name" value="NAD(P)-binding Rossmann-fold domains"/>
    <property type="match status" value="1"/>
</dbReference>
<keyword evidence="5" id="KW-1185">Reference proteome</keyword>
<dbReference type="GO" id="GO:0070402">
    <property type="term" value="F:NADPH binding"/>
    <property type="evidence" value="ECO:0007669"/>
    <property type="project" value="TreeGrafter"/>
</dbReference>
<comment type="caution">
    <text evidence="4">The sequence shown here is derived from an EMBL/GenBank/DDBJ whole genome shotgun (WGS) entry which is preliminary data.</text>
</comment>
<dbReference type="GO" id="GO:0016651">
    <property type="term" value="F:oxidoreductase activity, acting on NAD(P)H"/>
    <property type="evidence" value="ECO:0007669"/>
    <property type="project" value="TreeGrafter"/>
</dbReference>
<accession>A0A5C6S321</accession>
<reference evidence="4 5" key="1">
    <citation type="submission" date="2019-08" db="EMBL/GenBank/DDBJ databases">
        <authorList>
            <person name="Ye J."/>
        </authorList>
    </citation>
    <scope>NUCLEOTIDE SEQUENCE [LARGE SCALE GENOMIC DNA]</scope>
    <source>
        <strain evidence="4 5">TK008</strain>
    </source>
</reference>
<dbReference type="SUPFAM" id="SSF50129">
    <property type="entry name" value="GroES-like"/>
    <property type="match status" value="1"/>
</dbReference>
<dbReference type="Gene3D" id="3.40.50.720">
    <property type="entry name" value="NAD(P)-binding Rossmann-like Domain"/>
    <property type="match status" value="1"/>
</dbReference>
<evidence type="ECO:0000313" key="4">
    <source>
        <dbReference type="EMBL" id="TXB69020.1"/>
    </source>
</evidence>
<dbReference type="CDD" id="cd08292">
    <property type="entry name" value="ETR_like_2"/>
    <property type="match status" value="1"/>
</dbReference>
<dbReference type="Proteomes" id="UP000321562">
    <property type="component" value="Unassembled WGS sequence"/>
</dbReference>